<dbReference type="Gene3D" id="2.120.10.90">
    <property type="entry name" value="DNA gyrase/topoisomerase IV, subunit A, C-terminal"/>
    <property type="match status" value="1"/>
</dbReference>
<dbReference type="SMART" id="SM00434">
    <property type="entry name" value="TOP4c"/>
    <property type="match status" value="1"/>
</dbReference>
<dbReference type="InterPro" id="IPR050220">
    <property type="entry name" value="Type_II_DNA_Topoisomerases"/>
</dbReference>
<dbReference type="NCBIfam" id="NF004044">
    <property type="entry name" value="PRK05561.1"/>
    <property type="match status" value="1"/>
</dbReference>
<dbReference type="AlphaFoldDB" id="Q1QL58"/>
<dbReference type="InterPro" id="IPR035516">
    <property type="entry name" value="Gyrase/topoIV_suA_C"/>
</dbReference>
<name>Q1QL58_NITHX</name>
<comment type="catalytic activity">
    <reaction evidence="1 7 8">
        <text>ATP-dependent breakage, passage and rejoining of double-stranded DNA.</text>
        <dbReference type="EC" id="5.6.2.2"/>
    </reaction>
</comment>
<dbReference type="OrthoDB" id="9806486at2"/>
<keyword evidence="5 7" id="KW-0472">Membrane</keyword>
<organism evidence="10 11">
    <name type="scientific">Nitrobacter hamburgensis (strain DSM 10229 / NCIMB 13809 / X14)</name>
    <dbReference type="NCBI Taxonomy" id="323097"/>
    <lineage>
        <taxon>Bacteria</taxon>
        <taxon>Pseudomonadati</taxon>
        <taxon>Pseudomonadota</taxon>
        <taxon>Alphaproteobacteria</taxon>
        <taxon>Hyphomicrobiales</taxon>
        <taxon>Nitrobacteraceae</taxon>
        <taxon>Nitrobacter</taxon>
    </lineage>
</organism>
<dbReference type="InterPro" id="IPR013757">
    <property type="entry name" value="Topo_IIA_A_a_sf"/>
</dbReference>
<dbReference type="FunFam" id="1.10.268.10:FF:000001">
    <property type="entry name" value="DNA gyrase subunit A"/>
    <property type="match status" value="1"/>
</dbReference>
<dbReference type="GO" id="GO:0005524">
    <property type="term" value="F:ATP binding"/>
    <property type="evidence" value="ECO:0007669"/>
    <property type="project" value="InterPro"/>
</dbReference>
<dbReference type="GO" id="GO:0019897">
    <property type="term" value="C:extrinsic component of plasma membrane"/>
    <property type="evidence" value="ECO:0007669"/>
    <property type="project" value="UniProtKB-UniRule"/>
</dbReference>
<keyword evidence="6 7" id="KW-0413">Isomerase</keyword>
<dbReference type="InterPro" id="IPR006691">
    <property type="entry name" value="GyrA/parC_rep"/>
</dbReference>
<feature type="site" description="Interaction with DNA" evidence="7">
    <location>
        <position position="83"/>
    </location>
</feature>
<dbReference type="Pfam" id="PF03989">
    <property type="entry name" value="DNA_gyraseA_C"/>
    <property type="match status" value="2"/>
</dbReference>
<dbReference type="PANTHER" id="PTHR43493:SF1">
    <property type="entry name" value="DNA TOPOISOMERASE 4 SUBUNIT A"/>
    <property type="match status" value="1"/>
</dbReference>
<gene>
    <name evidence="7" type="primary">parC</name>
    <name evidence="10" type="ordered locus">Nham_2247</name>
</gene>
<feature type="domain" description="Topo IIA-type catalytic" evidence="9">
    <location>
        <begin position="39"/>
        <end position="503"/>
    </location>
</feature>
<comment type="similarity">
    <text evidence="7">Belongs to the type II topoisomerase GyrA/ParC subunit family. ParC type 1 subfamily.</text>
</comment>
<dbReference type="Proteomes" id="UP000001953">
    <property type="component" value="Chromosome"/>
</dbReference>
<keyword evidence="4 7" id="KW-0238">DNA-binding</keyword>
<dbReference type="GO" id="GO:0003677">
    <property type="term" value="F:DNA binding"/>
    <property type="evidence" value="ECO:0007669"/>
    <property type="project" value="UniProtKB-UniRule"/>
</dbReference>
<keyword evidence="2 7" id="KW-1003">Cell membrane</keyword>
<dbReference type="Gene3D" id="3.90.199.10">
    <property type="entry name" value="Topoisomerase II, domain 5"/>
    <property type="match status" value="1"/>
</dbReference>
<dbReference type="STRING" id="323097.Nham_2247"/>
<dbReference type="PANTHER" id="PTHR43493">
    <property type="entry name" value="DNA GYRASE/TOPOISOMERASE SUBUNIT A"/>
    <property type="match status" value="1"/>
</dbReference>
<keyword evidence="11" id="KW-1185">Reference proteome</keyword>
<dbReference type="Gene3D" id="1.10.268.10">
    <property type="entry name" value="Topoisomerase, domain 3"/>
    <property type="match status" value="1"/>
</dbReference>
<sequence>MGKRLIPAEPAEIHDVQLRDALEERYLAYALSTIMHRALPDARDGLKPVHRRILYGMRLLRLDPGSAFKKSAKIVGDVMGSFHPHGDQAIYDAMVRLAQDFASRYPLVDGQGNFGNIDGDNPAAYRYTEARMTDVARLLLEGIDEDAVEFRPNYDGQTREPVVLPGGFPNLLANGAQGIAVGMATAIPPHNAAELCDAALHLIDKPDATSKSLLRWVKGPDFPTGGIIIDSKESITEAYMTGRGAFRTRAKWNQEEGARGTWVIVVTEIPWLVQKSRLIEKIAELLNEKKLPLVGDIRDESAEDIRVVIEPKSRNVDPELVMESLFKLTELESRISLNLNVLIKGKIPKVVGLAECLREWLDHLRDVLLRRSAYRKAQIEHRLEVLGGYLIAYLNIDKVIKIIRTEDEPKPALMKAFKLTEVQAEAILNMRLRSLRKLEEMEIRTEDKNLRAELKGINAVLGSEARQWEKVAEQVRTVRDMFGPKTPLGKRRTVFADAPEHDLAALEESLVEREPVTVVLSDKGWVRTLKGHVEDLSSLSFKTNDKLGFAFFAETTSKLLLFATNGKFYSLDVAKLPGGRGHGEPIRLFIDMEQDAAIVSLFVNTGGRKFLIASHEGQGFIVNEDDCVGTTRKGKQVLNVEMPNEAKAIVTVAGDQVAVIGTNHKMVIFPLDQVPEMARGRGVRLQKYKDAGLSDVAVFDSKAGLTWKDSAGREQGLRWKDLSDWRGNRADAGRLAHGLPKSNRFGRTI</sequence>
<evidence type="ECO:0000256" key="2">
    <source>
        <dbReference type="ARBA" id="ARBA00022475"/>
    </source>
</evidence>
<dbReference type="SUPFAM" id="SSF101904">
    <property type="entry name" value="GyrA/ParC C-terminal domain-like"/>
    <property type="match status" value="1"/>
</dbReference>
<keyword evidence="3 7" id="KW-0799">Topoisomerase</keyword>
<comment type="subcellular location">
    <subcellularLocation>
        <location evidence="7">Cell membrane</location>
        <topology evidence="7">Peripheral membrane protein</topology>
    </subcellularLocation>
</comment>
<dbReference type="InterPro" id="IPR013758">
    <property type="entry name" value="Topo_IIA_A/C_ab"/>
</dbReference>
<evidence type="ECO:0000259" key="9">
    <source>
        <dbReference type="PROSITE" id="PS52040"/>
    </source>
</evidence>
<dbReference type="InterPro" id="IPR013760">
    <property type="entry name" value="Topo_IIA-like_dom_sf"/>
</dbReference>
<evidence type="ECO:0000256" key="3">
    <source>
        <dbReference type="ARBA" id="ARBA00023029"/>
    </source>
</evidence>
<dbReference type="HOGENOM" id="CLU_002977_4_1_5"/>
<evidence type="ECO:0000256" key="4">
    <source>
        <dbReference type="ARBA" id="ARBA00023125"/>
    </source>
</evidence>
<protein>
    <recommendedName>
        <fullName evidence="7">DNA topoisomerase 4 subunit A</fullName>
        <ecNumber evidence="7">5.6.2.2</ecNumber>
    </recommendedName>
    <alternativeName>
        <fullName evidence="7">Topoisomerase IV subunit A</fullName>
    </alternativeName>
</protein>
<dbReference type="SUPFAM" id="SSF56719">
    <property type="entry name" value="Type II DNA topoisomerase"/>
    <property type="match status" value="1"/>
</dbReference>
<dbReference type="eggNOG" id="COG0188">
    <property type="taxonomic scope" value="Bacteria"/>
</dbReference>
<evidence type="ECO:0000256" key="6">
    <source>
        <dbReference type="ARBA" id="ARBA00023235"/>
    </source>
</evidence>
<feature type="active site" description="O-(5'-phospho-DNA)-tyrosine intermediate" evidence="7 8">
    <location>
        <position position="127"/>
    </location>
</feature>
<accession>Q1QL58</accession>
<dbReference type="GO" id="GO:0007059">
    <property type="term" value="P:chromosome segregation"/>
    <property type="evidence" value="ECO:0007669"/>
    <property type="project" value="UniProtKB-UniRule"/>
</dbReference>
<dbReference type="Pfam" id="PF00521">
    <property type="entry name" value="DNA_topoisoIV"/>
    <property type="match status" value="1"/>
</dbReference>
<evidence type="ECO:0000313" key="10">
    <source>
        <dbReference type="EMBL" id="ABE63039.1"/>
    </source>
</evidence>
<feature type="site" description="Transition state stabilizer" evidence="7">
    <location>
        <position position="126"/>
    </location>
</feature>
<comment type="subunit">
    <text evidence="7">Heterotetramer composed of ParC and ParE.</text>
</comment>
<evidence type="ECO:0000256" key="7">
    <source>
        <dbReference type="HAMAP-Rule" id="MF_00936"/>
    </source>
</evidence>
<dbReference type="GO" id="GO:0005737">
    <property type="term" value="C:cytoplasm"/>
    <property type="evidence" value="ECO:0007669"/>
    <property type="project" value="TreeGrafter"/>
</dbReference>
<evidence type="ECO:0000256" key="1">
    <source>
        <dbReference type="ARBA" id="ARBA00000185"/>
    </source>
</evidence>
<dbReference type="PROSITE" id="PS52040">
    <property type="entry name" value="TOPO_IIA"/>
    <property type="match status" value="1"/>
</dbReference>
<dbReference type="NCBIfam" id="TIGR01062">
    <property type="entry name" value="parC_Gneg"/>
    <property type="match status" value="1"/>
</dbReference>
<dbReference type="GO" id="GO:0006265">
    <property type="term" value="P:DNA topological change"/>
    <property type="evidence" value="ECO:0007669"/>
    <property type="project" value="UniProtKB-UniRule"/>
</dbReference>
<dbReference type="GO" id="GO:0005694">
    <property type="term" value="C:chromosome"/>
    <property type="evidence" value="ECO:0007669"/>
    <property type="project" value="InterPro"/>
</dbReference>
<proteinExistence type="inferred from homology"/>
<dbReference type="RefSeq" id="WP_011510716.1">
    <property type="nucleotide sequence ID" value="NC_007964.1"/>
</dbReference>
<dbReference type="CDD" id="cd00187">
    <property type="entry name" value="TOP4c"/>
    <property type="match status" value="1"/>
</dbReference>
<evidence type="ECO:0000256" key="8">
    <source>
        <dbReference type="PROSITE-ProRule" id="PRU01384"/>
    </source>
</evidence>
<dbReference type="InterPro" id="IPR002205">
    <property type="entry name" value="Topo_IIA_dom_A"/>
</dbReference>
<dbReference type="InterPro" id="IPR005742">
    <property type="entry name" value="TopoIV_A_Gneg"/>
</dbReference>
<dbReference type="EMBL" id="CP000319">
    <property type="protein sequence ID" value="ABE63039.1"/>
    <property type="molecule type" value="Genomic_DNA"/>
</dbReference>
<comment type="function">
    <text evidence="7">Topoisomerase IV is essential for chromosome segregation. It relaxes supercoiled DNA. Performs the decatenation events required during the replication of a circular DNA molecule.</text>
</comment>
<dbReference type="GO" id="GO:0003918">
    <property type="term" value="F:DNA topoisomerase type II (double strand cut, ATP-hydrolyzing) activity"/>
    <property type="evidence" value="ECO:0007669"/>
    <property type="project" value="UniProtKB-UniRule"/>
</dbReference>
<dbReference type="EC" id="5.6.2.2" evidence="7"/>
<feature type="site" description="Interaction with DNA" evidence="7">
    <location>
        <position position="85"/>
    </location>
</feature>
<evidence type="ECO:0000313" key="11">
    <source>
        <dbReference type="Proteomes" id="UP000001953"/>
    </source>
</evidence>
<dbReference type="Gene3D" id="3.30.1360.40">
    <property type="match status" value="1"/>
</dbReference>
<evidence type="ECO:0000256" key="5">
    <source>
        <dbReference type="ARBA" id="ARBA00023136"/>
    </source>
</evidence>
<dbReference type="GO" id="GO:0009330">
    <property type="term" value="C:DNA topoisomerase type II (double strand cut, ATP-hydrolyzing) complex"/>
    <property type="evidence" value="ECO:0007669"/>
    <property type="project" value="TreeGrafter"/>
</dbReference>
<feature type="site" description="Interaction with DNA" evidence="7">
    <location>
        <position position="47"/>
    </location>
</feature>
<dbReference type="KEGG" id="nha:Nham_2247"/>
<dbReference type="HAMAP" id="MF_00936">
    <property type="entry name" value="ParC_type1"/>
    <property type="match status" value="1"/>
</dbReference>
<reference evidence="10 11" key="1">
    <citation type="submission" date="2006-03" db="EMBL/GenBank/DDBJ databases">
        <title>Complete sequence of chromosome of Nitrobacter hamburgensis X14.</title>
        <authorList>
            <consortium name="US DOE Joint Genome Institute"/>
            <person name="Copeland A."/>
            <person name="Lucas S."/>
            <person name="Lapidus A."/>
            <person name="Barry K."/>
            <person name="Detter J.C."/>
            <person name="Glavina del Rio T."/>
            <person name="Hammon N."/>
            <person name="Israni S."/>
            <person name="Dalin E."/>
            <person name="Tice H."/>
            <person name="Pitluck S."/>
            <person name="Chain P."/>
            <person name="Malfatti S."/>
            <person name="Shin M."/>
            <person name="Vergez L."/>
            <person name="Schmutz J."/>
            <person name="Larimer F."/>
            <person name="Land M."/>
            <person name="Hauser L."/>
            <person name="Kyrpides N."/>
            <person name="Ivanova N."/>
            <person name="Ward B."/>
            <person name="Arp D."/>
            <person name="Klotz M."/>
            <person name="Stein L."/>
            <person name="O'Mullan G."/>
            <person name="Starkenburg S."/>
            <person name="Sayavedra L."/>
            <person name="Poret-Peterson A.T."/>
            <person name="Gentry M.E."/>
            <person name="Bruce D."/>
            <person name="Richardson P."/>
        </authorList>
    </citation>
    <scope>NUCLEOTIDE SEQUENCE [LARGE SCALE GENOMIC DNA]</scope>
    <source>
        <strain evidence="11">DSM 10229 / NCIMB 13809 / X14</strain>
    </source>
</reference>